<dbReference type="Gene3D" id="1.10.10.10">
    <property type="entry name" value="Winged helix-like DNA-binding domain superfamily/Winged helix DNA-binding domain"/>
    <property type="match status" value="1"/>
</dbReference>
<comment type="caution">
    <text evidence="12">The sequence shown here is derived from an EMBL/GenBank/DDBJ whole genome shotgun (WGS) entry which is preliminary data.</text>
</comment>
<dbReference type="PANTHER" id="PTHR45526">
    <property type="entry name" value="TRANSCRIPTIONAL REGULATORY PROTEIN DPIA"/>
    <property type="match status" value="1"/>
</dbReference>
<evidence type="ECO:0000256" key="1">
    <source>
        <dbReference type="ARBA" id="ARBA00004496"/>
    </source>
</evidence>
<dbReference type="PROSITE" id="PS50110">
    <property type="entry name" value="RESPONSE_REGULATORY"/>
    <property type="match status" value="1"/>
</dbReference>
<keyword evidence="8 9" id="KW-0804">Transcription</keyword>
<keyword evidence="13" id="KW-1185">Reference proteome</keyword>
<dbReference type="SUPFAM" id="SSF46785">
    <property type="entry name" value="Winged helix' DNA-binding domain"/>
    <property type="match status" value="1"/>
</dbReference>
<keyword evidence="6 9" id="KW-0238">DNA-binding</keyword>
<feature type="domain" description="Response regulatory" evidence="11">
    <location>
        <begin position="12"/>
        <end position="135"/>
    </location>
</feature>
<dbReference type="SUPFAM" id="SSF52172">
    <property type="entry name" value="CheY-like"/>
    <property type="match status" value="1"/>
</dbReference>
<keyword evidence="4 9" id="KW-0902">Two-component regulatory system</keyword>
<dbReference type="Gene3D" id="3.40.50.2300">
    <property type="match status" value="1"/>
</dbReference>
<dbReference type="InterPro" id="IPR051271">
    <property type="entry name" value="2C-system_Tx_regulators"/>
</dbReference>
<dbReference type="SMART" id="SM00448">
    <property type="entry name" value="REC"/>
    <property type="match status" value="1"/>
</dbReference>
<evidence type="ECO:0000256" key="7">
    <source>
        <dbReference type="ARBA" id="ARBA00023159"/>
    </source>
</evidence>
<dbReference type="InterPro" id="IPR036388">
    <property type="entry name" value="WH-like_DNA-bd_sf"/>
</dbReference>
<keyword evidence="2 9" id="KW-0963">Cytoplasm</keyword>
<dbReference type="EMBL" id="JAATJN010000001">
    <property type="protein sequence ID" value="NJC55802.1"/>
    <property type="molecule type" value="Genomic_DNA"/>
</dbReference>
<dbReference type="GO" id="GO:0000156">
    <property type="term" value="F:phosphorelay response regulator activity"/>
    <property type="evidence" value="ECO:0007669"/>
    <property type="project" value="TreeGrafter"/>
</dbReference>
<evidence type="ECO:0000256" key="10">
    <source>
        <dbReference type="PROSITE-ProRule" id="PRU00169"/>
    </source>
</evidence>
<keyword evidence="7 9" id="KW-0010">Activator</keyword>
<dbReference type="RefSeq" id="WP_167949774.1">
    <property type="nucleotide sequence ID" value="NZ_BAAAPQ010000026.1"/>
</dbReference>
<evidence type="ECO:0000256" key="8">
    <source>
        <dbReference type="ARBA" id="ARBA00023163"/>
    </source>
</evidence>
<gene>
    <name evidence="12" type="ORF">BKA07_000837</name>
</gene>
<evidence type="ECO:0000256" key="2">
    <source>
        <dbReference type="ARBA" id="ARBA00022490"/>
    </source>
</evidence>
<dbReference type="GO" id="GO:0005737">
    <property type="term" value="C:cytoplasm"/>
    <property type="evidence" value="ECO:0007669"/>
    <property type="project" value="UniProtKB-SubCell"/>
</dbReference>
<reference evidence="12 13" key="1">
    <citation type="submission" date="2020-03" db="EMBL/GenBank/DDBJ databases">
        <title>Sequencing the genomes of 1000 actinobacteria strains.</title>
        <authorList>
            <person name="Klenk H.-P."/>
        </authorList>
    </citation>
    <scope>NUCLEOTIDE SEQUENCE [LARGE SCALE GENOMIC DNA]</scope>
    <source>
        <strain evidence="12 13">DSM 18964</strain>
    </source>
</reference>
<dbReference type="Proteomes" id="UP000576792">
    <property type="component" value="Unassembled WGS sequence"/>
</dbReference>
<name>A0A846S2L3_9MICO</name>
<proteinExistence type="predicted"/>
<evidence type="ECO:0000256" key="6">
    <source>
        <dbReference type="ARBA" id="ARBA00023125"/>
    </source>
</evidence>
<dbReference type="Pfam" id="PF00072">
    <property type="entry name" value="Response_reg"/>
    <property type="match status" value="1"/>
</dbReference>
<protein>
    <recommendedName>
        <fullName evidence="9">Transcriptional regulatory protein</fullName>
    </recommendedName>
</protein>
<evidence type="ECO:0000256" key="4">
    <source>
        <dbReference type="ARBA" id="ARBA00023012"/>
    </source>
</evidence>
<dbReference type="InterPro" id="IPR024187">
    <property type="entry name" value="Sig_transdc_resp-reg_cit/mal"/>
</dbReference>
<keyword evidence="5 9" id="KW-0805">Transcription regulation</keyword>
<organism evidence="12 13">
    <name type="scientific">Brevibacterium marinum</name>
    <dbReference type="NCBI Taxonomy" id="418643"/>
    <lineage>
        <taxon>Bacteria</taxon>
        <taxon>Bacillati</taxon>
        <taxon>Actinomycetota</taxon>
        <taxon>Actinomycetes</taxon>
        <taxon>Micrococcales</taxon>
        <taxon>Brevibacteriaceae</taxon>
        <taxon>Brevibacterium</taxon>
    </lineage>
</organism>
<dbReference type="AlphaFoldDB" id="A0A846S2L3"/>
<dbReference type="InterPro" id="IPR001789">
    <property type="entry name" value="Sig_transdc_resp-reg_receiver"/>
</dbReference>
<dbReference type="GO" id="GO:0003700">
    <property type="term" value="F:DNA-binding transcription factor activity"/>
    <property type="evidence" value="ECO:0007669"/>
    <property type="project" value="InterPro"/>
</dbReference>
<evidence type="ECO:0000256" key="9">
    <source>
        <dbReference type="PIRNR" id="PIRNR006171"/>
    </source>
</evidence>
<dbReference type="GO" id="GO:0003677">
    <property type="term" value="F:DNA binding"/>
    <property type="evidence" value="ECO:0007669"/>
    <property type="project" value="UniProtKB-KW"/>
</dbReference>
<dbReference type="PIRSF" id="PIRSF006171">
    <property type="entry name" value="RR_citrat_malat"/>
    <property type="match status" value="1"/>
</dbReference>
<evidence type="ECO:0000259" key="11">
    <source>
        <dbReference type="PROSITE" id="PS50110"/>
    </source>
</evidence>
<evidence type="ECO:0000256" key="5">
    <source>
        <dbReference type="ARBA" id="ARBA00023015"/>
    </source>
</evidence>
<dbReference type="InterPro" id="IPR036390">
    <property type="entry name" value="WH_DNA-bd_sf"/>
</dbReference>
<comment type="subcellular location">
    <subcellularLocation>
        <location evidence="1 9">Cytoplasm</location>
    </subcellularLocation>
</comment>
<sequence>MSDTTTPESSIGVLVVEDEAVAARAHAKYIDRIDGYHTAGVAKNATQAMAALTGKIYGLDADGIDLVLLDMNLPDGHGLQVCRAIRGHRVDVDIIAVTAARDMQIVQEALSYGVAQYIIKPFTFPVFKSKLEAYSSFRNSLGGDSSEGGEVTQTDVDTAIAALRTHTVAATAKGVPDAVEAEVKSVLGDNPGQSAAEVAVGLGVSRVTARRYLEAMADAGMLARRPRYGSAGRPVLEYTVVTEDA</sequence>
<feature type="modified residue" description="4-aspartylphosphate" evidence="10">
    <location>
        <position position="70"/>
    </location>
</feature>
<evidence type="ECO:0000256" key="3">
    <source>
        <dbReference type="ARBA" id="ARBA00022553"/>
    </source>
</evidence>
<dbReference type="PANTHER" id="PTHR45526:SF1">
    <property type="entry name" value="TRANSCRIPTIONAL REGULATORY PROTEIN DCUR-RELATED"/>
    <property type="match status" value="1"/>
</dbReference>
<keyword evidence="3 10" id="KW-0597">Phosphoprotein</keyword>
<evidence type="ECO:0000313" key="12">
    <source>
        <dbReference type="EMBL" id="NJC55802.1"/>
    </source>
</evidence>
<dbReference type="InterPro" id="IPR011006">
    <property type="entry name" value="CheY-like_superfamily"/>
</dbReference>
<evidence type="ECO:0000313" key="13">
    <source>
        <dbReference type="Proteomes" id="UP000576792"/>
    </source>
</evidence>
<accession>A0A846S2L3</accession>